<dbReference type="Proteomes" id="UP000647860">
    <property type="component" value="Unassembled WGS sequence"/>
</dbReference>
<sequence>MTSAGGTAVAVPTGFELRTPHDWVDFSVADEASENRVADDVWTRARDGGFTEEQAGQYAEQLRRSVRQARNAGAVHAAGTFQVYEDGALIATVLVSVVTPPATGDIIGALTAVAQPAHADGTWRRVSTAQIPAIGTVGRVHGIQNVSQDGVTMRCAVMHTVVPLPGATNALVVTGSSPNLAEAEEIFELFATITATLTFSYEGEASALTPPAASPGGGRQLDE</sequence>
<dbReference type="EMBL" id="BOPA01000035">
    <property type="protein sequence ID" value="GIJ18062.1"/>
    <property type="molecule type" value="Genomic_DNA"/>
</dbReference>
<dbReference type="RefSeq" id="WP_102658387.1">
    <property type="nucleotide sequence ID" value="NZ_BAAAGZ010000001.1"/>
</dbReference>
<evidence type="ECO:0000313" key="2">
    <source>
        <dbReference type="Proteomes" id="UP000647860"/>
    </source>
</evidence>
<gene>
    <name evidence="1" type="ORF">Vgi01_47460</name>
</gene>
<organism evidence="1 2">
    <name type="scientific">Micromonospora gifhornensis</name>
    <dbReference type="NCBI Taxonomy" id="84594"/>
    <lineage>
        <taxon>Bacteria</taxon>
        <taxon>Bacillati</taxon>
        <taxon>Actinomycetota</taxon>
        <taxon>Actinomycetes</taxon>
        <taxon>Micromonosporales</taxon>
        <taxon>Micromonosporaceae</taxon>
        <taxon>Micromonospora</taxon>
    </lineage>
</organism>
<comment type="caution">
    <text evidence="1">The sequence shown here is derived from an EMBL/GenBank/DDBJ whole genome shotgun (WGS) entry which is preliminary data.</text>
</comment>
<accession>A0ABQ4IJH8</accession>
<protein>
    <submittedName>
        <fullName evidence="1">Uncharacterized protein</fullName>
    </submittedName>
</protein>
<name>A0ABQ4IJH8_9ACTN</name>
<reference evidence="1 2" key="1">
    <citation type="submission" date="2021-01" db="EMBL/GenBank/DDBJ databases">
        <title>Whole genome shotgun sequence of Verrucosispora gifhornensis NBRC 16317.</title>
        <authorList>
            <person name="Komaki H."/>
            <person name="Tamura T."/>
        </authorList>
    </citation>
    <scope>NUCLEOTIDE SEQUENCE [LARGE SCALE GENOMIC DNA]</scope>
    <source>
        <strain evidence="1 2">NBRC 16317</strain>
    </source>
</reference>
<evidence type="ECO:0000313" key="1">
    <source>
        <dbReference type="EMBL" id="GIJ18062.1"/>
    </source>
</evidence>
<proteinExistence type="predicted"/>
<keyword evidence="2" id="KW-1185">Reference proteome</keyword>